<evidence type="ECO:0000313" key="3">
    <source>
        <dbReference type="EMBL" id="MBS9532627.1"/>
    </source>
</evidence>
<protein>
    <submittedName>
        <fullName evidence="3">Helicase associated domain protein</fullName>
    </submittedName>
</protein>
<dbReference type="PANTHER" id="PTHR33418:SF1">
    <property type="entry name" value="HELICASE-ASSOCIATED DOMAIN-CONTAINING PROTEIN"/>
    <property type="match status" value="1"/>
</dbReference>
<dbReference type="SUPFAM" id="SSF52980">
    <property type="entry name" value="Restriction endonuclease-like"/>
    <property type="match status" value="1"/>
</dbReference>
<dbReference type="InterPro" id="IPR011335">
    <property type="entry name" value="Restrct_endonuc-II-like"/>
</dbReference>
<dbReference type="SMART" id="SM00490">
    <property type="entry name" value="HELICc"/>
    <property type="match status" value="1"/>
</dbReference>
<dbReference type="InterPro" id="IPR011856">
    <property type="entry name" value="tRNA_endonuc-like_dom_sf"/>
</dbReference>
<dbReference type="PROSITE" id="PS51192">
    <property type="entry name" value="HELICASE_ATP_BIND_1"/>
    <property type="match status" value="1"/>
</dbReference>
<dbReference type="InterPro" id="IPR014001">
    <property type="entry name" value="Helicase_ATP-bd"/>
</dbReference>
<feature type="domain" description="Helicase ATP-binding" evidence="1">
    <location>
        <begin position="173"/>
        <end position="361"/>
    </location>
</feature>
<dbReference type="CDD" id="cd22333">
    <property type="entry name" value="LlaBIII_nuclease-like"/>
    <property type="match status" value="1"/>
</dbReference>
<dbReference type="SMART" id="SM00487">
    <property type="entry name" value="DEXDc"/>
    <property type="match status" value="1"/>
</dbReference>
<feature type="domain" description="Helicase C-terminal" evidence="2">
    <location>
        <begin position="431"/>
        <end position="605"/>
    </location>
</feature>
<comment type="caution">
    <text evidence="3">The sequence shown here is derived from an EMBL/GenBank/DDBJ whole genome shotgun (WGS) entry which is preliminary data.</text>
</comment>
<dbReference type="Pfam" id="PF13156">
    <property type="entry name" value="Mrr_cat_2"/>
    <property type="match status" value="1"/>
</dbReference>
<dbReference type="Gene3D" id="3.40.50.300">
    <property type="entry name" value="P-loop containing nucleotide triphosphate hydrolases"/>
    <property type="match status" value="2"/>
</dbReference>
<organism evidence="3 4">
    <name type="scientific">Mycolicibacter acidiphilus</name>
    <dbReference type="NCBI Taxonomy" id="2835306"/>
    <lineage>
        <taxon>Bacteria</taxon>
        <taxon>Bacillati</taxon>
        <taxon>Actinomycetota</taxon>
        <taxon>Actinomycetes</taxon>
        <taxon>Mycobacteriales</taxon>
        <taxon>Mycobacteriaceae</taxon>
        <taxon>Mycolicibacter</taxon>
    </lineage>
</organism>
<dbReference type="Pfam" id="PF03457">
    <property type="entry name" value="HA"/>
    <property type="match status" value="8"/>
</dbReference>
<reference evidence="3 4" key="1">
    <citation type="submission" date="2021-05" db="EMBL/GenBank/DDBJ databases">
        <title>Mycobacterium acidophilum sp. nov., an extremely acid-tolerant member of the genus Mycobacterium.</title>
        <authorList>
            <person name="Xia J."/>
        </authorList>
    </citation>
    <scope>NUCLEOTIDE SEQUENCE [LARGE SCALE GENOMIC DNA]</scope>
    <source>
        <strain evidence="3 4">M1</strain>
    </source>
</reference>
<dbReference type="InterPro" id="IPR027417">
    <property type="entry name" value="P-loop_NTPase"/>
</dbReference>
<dbReference type="Gene3D" id="3.40.1350.10">
    <property type="match status" value="1"/>
</dbReference>
<dbReference type="PANTHER" id="PTHR33418">
    <property type="entry name" value="HELICASE-ASSOCIATED"/>
    <property type="match status" value="1"/>
</dbReference>
<dbReference type="InterPro" id="IPR005114">
    <property type="entry name" value="Helicase_assoc"/>
</dbReference>
<dbReference type="InterPro" id="IPR006935">
    <property type="entry name" value="Helicase/UvrB_N"/>
</dbReference>
<dbReference type="InterPro" id="IPR001650">
    <property type="entry name" value="Helicase_C-like"/>
</dbReference>
<name>A0ABS5REC3_9MYCO</name>
<dbReference type="Gene3D" id="6.10.140.530">
    <property type="match status" value="8"/>
</dbReference>
<dbReference type="Pfam" id="PF04851">
    <property type="entry name" value="ResIII"/>
    <property type="match status" value="1"/>
</dbReference>
<dbReference type="InterPro" id="IPR039442">
    <property type="entry name" value="Mrr-like_dom"/>
</dbReference>
<proteinExistence type="predicted"/>
<sequence length="1194" mass="134619">MATFTDFYGTLDPDPQVRGREFEHVCRWFLSNDPTYKSALRKVWLWDEWPGRWGIDAGIDLVAEDHAGKLWAIQSKAYAAGNAVTKEDVNTFLSESARAQISYRLLIATTDRIGSTAQRTIDDQEKPVGFVGLADLLTAELDWPESLADLRPAQPLEPAKPRDYQREAIDAVIAGFGTADRGQLIMACGTGKTLTAQFIAGELNAARTLVLVPSLSLLKQTMRVWQANSASGFEVLPVCSDATVGRDEDAPITRASELGVPVTTDPTDIAAFLREPGPRVVFSSYQSSPRIAAAQALADVPGFDLVIADEAHRCAGPVSSEFATVLDGAAIRAERRLFMTATPRYYTGRIVKAARESDFEVASMDDGSKFGTVFHRLGFSEAIRRDLLTDYQVAVVGVDDATYRQWAETGRFVRRDDGAETDARSLAGQIGLAKAIKKYNLRRTISFHSRVKSAREFAAELPDVIAWMPADQRPAGELWAKYASGEMSAGERHVLLQHLSRLDDGERGLLANARCLAEGVDVPALDGVAFIDPRRSEVDIVQAVGRAIRKSDDKSIGTIVIPVFIDTDADPEVALDDSVFKPVWDIIKALRAHDDELAEQIDSLRREMGRHRAAPKLPSKIKLDIPITVEARFAEAFEARLVEQTSAVWEEWYGLLLDYVEENRTALLKQSYAVGAYRLGQWITIQRGHYSKGRLSADRQRLLEVLPGWSWDPKADLWEDGFDHFQAYVEENGTAGIRDDYVCGDGYRLGKWVGKQRTKWESLPQDRKHRLQELPGWTLDARVTLWEASLAALIHYAEESGHTSPPRGLKVEGIELDSWIRRQRKTWDQLTEERKERLKALPGWTLNVLDAQWDIAYQHLLGYVEENGTAQVKQSYVAPDGYRLGKWVSVQRRIWSKLSNDRKQRLEQLPGWTLNARGDWWENWFRMLQEYVAEYGTARVPQTFVTADGDKLGAWVANQKSTRKTLSDERRERLEALPGWTYDTHTAYWEDGFRYLAEYVEEHGVAQPSSKCVVNGFKLGIWVNTQRQTWDTLSDERRERLESLPGWVLNTKSAQWEEGYECLRRYVAEFGTSLVPTYCVYEDFKLGQWVGVQRASWKMLKPDRKGLLAALPGWAVSARDAWWEEGFRQLQVYAAQTGNASPAQSHSTDDGFNLGPWVATQRATRVQGKMPAERQARLEALPGWEWTARPGPRR</sequence>
<dbReference type="SUPFAM" id="SSF52540">
    <property type="entry name" value="P-loop containing nucleoside triphosphate hydrolases"/>
    <property type="match status" value="1"/>
</dbReference>
<dbReference type="Proteomes" id="UP001519535">
    <property type="component" value="Unassembled WGS sequence"/>
</dbReference>
<gene>
    <name evidence="3" type="ORF">KIH27_03390</name>
</gene>
<evidence type="ECO:0000313" key="4">
    <source>
        <dbReference type="Proteomes" id="UP001519535"/>
    </source>
</evidence>
<dbReference type="RefSeq" id="WP_214091519.1">
    <property type="nucleotide sequence ID" value="NZ_JAHCLR010000004.1"/>
</dbReference>
<dbReference type="CDD" id="cd18785">
    <property type="entry name" value="SF2_C"/>
    <property type="match status" value="1"/>
</dbReference>
<dbReference type="PROSITE" id="PS51194">
    <property type="entry name" value="HELICASE_CTER"/>
    <property type="match status" value="1"/>
</dbReference>
<evidence type="ECO:0000259" key="1">
    <source>
        <dbReference type="PROSITE" id="PS51192"/>
    </source>
</evidence>
<keyword evidence="4" id="KW-1185">Reference proteome</keyword>
<accession>A0ABS5REC3</accession>
<dbReference type="Pfam" id="PF00271">
    <property type="entry name" value="Helicase_C"/>
    <property type="match status" value="1"/>
</dbReference>
<dbReference type="EMBL" id="JAHCLR010000004">
    <property type="protein sequence ID" value="MBS9532627.1"/>
    <property type="molecule type" value="Genomic_DNA"/>
</dbReference>
<evidence type="ECO:0000259" key="2">
    <source>
        <dbReference type="PROSITE" id="PS51194"/>
    </source>
</evidence>